<dbReference type="Gene3D" id="2.130.10.10">
    <property type="entry name" value="YVTN repeat-like/Quinoprotein amine dehydrogenase"/>
    <property type="match status" value="1"/>
</dbReference>
<keyword evidence="2" id="KW-1185">Reference proteome</keyword>
<sequence>MKMNKLTLLALTIGIIFTSCTNDDDPVDVIKGEYDNGIIVLNEGGFYQGNASISYVSDDYSTVENSVFYNVNSKLLGDTAQSIAFLDDLAYIVVNVSQTIEVVNRYTFLSVATIDTGLTNPRYIAFANGKGYVTDWGDGGSTTDDVVAVINLTTNTVESSIPVGEGPEQILSKNNKLYVSHKGGWSTNNIVSVIDTATNGVQTITVDDVPDEMILDEAGDLVVLSEGANQYWLTPAVETPGAITKINTTDNSIISTLTFEAGVHPSLMAYSDGKIYYQVSGKVYSITDSATSLSTTSIIDDSFYGMAVNNNTLYGTKTNFTAGTGEMLIYNLATNTLNTTKTLKVGAAKIYFN</sequence>
<dbReference type="EMBL" id="SLUP01000007">
    <property type="protein sequence ID" value="TCL64473.1"/>
    <property type="molecule type" value="Genomic_DNA"/>
</dbReference>
<name>A0A4R1REX3_9FLAO</name>
<accession>A0A4R1REX3</accession>
<dbReference type="InterPro" id="IPR051200">
    <property type="entry name" value="Host-pathogen_enzymatic-act"/>
</dbReference>
<gene>
    <name evidence="1" type="ORF">EV196_107181</name>
</gene>
<organism evidence="1 2">
    <name type="scientific">Mariniflexile fucanivorans</name>
    <dbReference type="NCBI Taxonomy" id="264023"/>
    <lineage>
        <taxon>Bacteria</taxon>
        <taxon>Pseudomonadati</taxon>
        <taxon>Bacteroidota</taxon>
        <taxon>Flavobacteriia</taxon>
        <taxon>Flavobacteriales</taxon>
        <taxon>Flavobacteriaceae</taxon>
        <taxon>Mariniflexile</taxon>
    </lineage>
</organism>
<protein>
    <submittedName>
        <fullName evidence="1">YVTN family beta-propeller protein</fullName>
    </submittedName>
</protein>
<proteinExistence type="predicted"/>
<dbReference type="InterPro" id="IPR031815">
    <property type="entry name" value="DUF5074"/>
</dbReference>
<comment type="caution">
    <text evidence="1">The sequence shown here is derived from an EMBL/GenBank/DDBJ whole genome shotgun (WGS) entry which is preliminary data.</text>
</comment>
<dbReference type="Proteomes" id="UP000295455">
    <property type="component" value="Unassembled WGS sequence"/>
</dbReference>
<dbReference type="PROSITE" id="PS51257">
    <property type="entry name" value="PROKAR_LIPOPROTEIN"/>
    <property type="match status" value="1"/>
</dbReference>
<dbReference type="PANTHER" id="PTHR47197:SF3">
    <property type="entry name" value="DIHYDRO-HEME D1 DEHYDROGENASE"/>
    <property type="match status" value="1"/>
</dbReference>
<dbReference type="Pfam" id="PF16819">
    <property type="entry name" value="DUF5074"/>
    <property type="match status" value="1"/>
</dbReference>
<dbReference type="AlphaFoldDB" id="A0A4R1REX3"/>
<evidence type="ECO:0000313" key="1">
    <source>
        <dbReference type="EMBL" id="TCL64473.1"/>
    </source>
</evidence>
<dbReference type="OrthoDB" id="9773938at2"/>
<dbReference type="InterPro" id="IPR015943">
    <property type="entry name" value="WD40/YVTN_repeat-like_dom_sf"/>
</dbReference>
<reference evidence="1 2" key="1">
    <citation type="submission" date="2019-03" db="EMBL/GenBank/DDBJ databases">
        <title>Genomic Encyclopedia of Type Strains, Phase IV (KMG-IV): sequencing the most valuable type-strain genomes for metagenomic binning, comparative biology and taxonomic classification.</title>
        <authorList>
            <person name="Goeker M."/>
        </authorList>
    </citation>
    <scope>NUCLEOTIDE SEQUENCE [LARGE SCALE GENOMIC DNA]</scope>
    <source>
        <strain evidence="1 2">DSM 18792</strain>
    </source>
</reference>
<evidence type="ECO:0000313" key="2">
    <source>
        <dbReference type="Proteomes" id="UP000295455"/>
    </source>
</evidence>
<dbReference type="SUPFAM" id="SSF51004">
    <property type="entry name" value="C-terminal (heme d1) domain of cytochrome cd1-nitrite reductase"/>
    <property type="match status" value="1"/>
</dbReference>
<dbReference type="PROSITE" id="PS00387">
    <property type="entry name" value="PPASE"/>
    <property type="match status" value="1"/>
</dbReference>
<dbReference type="InterPro" id="IPR011048">
    <property type="entry name" value="Haem_d1_sf"/>
</dbReference>
<dbReference type="PANTHER" id="PTHR47197">
    <property type="entry name" value="PROTEIN NIRF"/>
    <property type="match status" value="1"/>
</dbReference>